<comment type="caution">
    <text evidence="3">The sequence shown here is derived from an EMBL/GenBank/DDBJ whole genome shotgun (WGS) entry which is preliminary data.</text>
</comment>
<dbReference type="GO" id="GO:0016308">
    <property type="term" value="F:1-phosphatidylinositol-4-phosphate 5-kinase activity"/>
    <property type="evidence" value="ECO:0007669"/>
    <property type="project" value="TreeGrafter"/>
</dbReference>
<keyword evidence="1" id="KW-0547">Nucleotide-binding</keyword>
<reference evidence="3 4" key="1">
    <citation type="journal article" date="2016" name="Genome Biol. Evol.">
        <title>Divergent and convergent evolution of fungal pathogenicity.</title>
        <authorList>
            <person name="Shang Y."/>
            <person name="Xiao G."/>
            <person name="Zheng P."/>
            <person name="Cen K."/>
            <person name="Zhan S."/>
            <person name="Wang C."/>
        </authorList>
    </citation>
    <scope>NUCLEOTIDE SEQUENCE [LARGE SCALE GENOMIC DNA]</scope>
    <source>
        <strain evidence="3 4">RCEF 2490</strain>
    </source>
</reference>
<dbReference type="SMART" id="SM00330">
    <property type="entry name" value="PIPKc"/>
    <property type="match status" value="1"/>
</dbReference>
<dbReference type="PROSITE" id="PS51455">
    <property type="entry name" value="PIPK"/>
    <property type="match status" value="1"/>
</dbReference>
<dbReference type="EMBL" id="AZGY01000030">
    <property type="protein sequence ID" value="KZZ88352.1"/>
    <property type="molecule type" value="Genomic_DNA"/>
</dbReference>
<accession>A0A167W397</accession>
<evidence type="ECO:0000313" key="4">
    <source>
        <dbReference type="Proteomes" id="UP000078544"/>
    </source>
</evidence>
<dbReference type="OrthoDB" id="70770at2759"/>
<dbReference type="PANTHER" id="PTHR23086:SF126">
    <property type="entry name" value="PIPK DOMAIN-CONTAINING PROTEIN"/>
    <property type="match status" value="1"/>
</dbReference>
<keyword evidence="4" id="KW-1185">Reference proteome</keyword>
<dbReference type="GO" id="GO:0005886">
    <property type="term" value="C:plasma membrane"/>
    <property type="evidence" value="ECO:0007669"/>
    <property type="project" value="TreeGrafter"/>
</dbReference>
<name>A0A167W397_9HYPO</name>
<dbReference type="Pfam" id="PF01504">
    <property type="entry name" value="PIP5K"/>
    <property type="match status" value="1"/>
</dbReference>
<organism evidence="3 4">
    <name type="scientific">Moelleriella libera RCEF 2490</name>
    <dbReference type="NCBI Taxonomy" id="1081109"/>
    <lineage>
        <taxon>Eukaryota</taxon>
        <taxon>Fungi</taxon>
        <taxon>Dikarya</taxon>
        <taxon>Ascomycota</taxon>
        <taxon>Pezizomycotina</taxon>
        <taxon>Sordariomycetes</taxon>
        <taxon>Hypocreomycetidae</taxon>
        <taxon>Hypocreales</taxon>
        <taxon>Clavicipitaceae</taxon>
        <taxon>Moelleriella</taxon>
    </lineage>
</organism>
<evidence type="ECO:0000256" key="1">
    <source>
        <dbReference type="PROSITE-ProRule" id="PRU00781"/>
    </source>
</evidence>
<dbReference type="InterPro" id="IPR027484">
    <property type="entry name" value="PInositol-4-P-5-kinase_N"/>
</dbReference>
<dbReference type="Gene3D" id="3.30.810.10">
    <property type="entry name" value="2-Layer Sandwich"/>
    <property type="match status" value="1"/>
</dbReference>
<dbReference type="GO" id="GO:0046854">
    <property type="term" value="P:phosphatidylinositol phosphate biosynthetic process"/>
    <property type="evidence" value="ECO:0007669"/>
    <property type="project" value="TreeGrafter"/>
</dbReference>
<proteinExistence type="predicted"/>
<protein>
    <submittedName>
        <fullName evidence="3">Phosphatidylinositol-4-phosphate 5-kinase</fullName>
    </submittedName>
</protein>
<dbReference type="PANTHER" id="PTHR23086">
    <property type="entry name" value="PHOSPHATIDYLINOSITOL-4-PHOSPHATE 5-KINASE"/>
    <property type="match status" value="1"/>
</dbReference>
<dbReference type="Proteomes" id="UP000078544">
    <property type="component" value="Unassembled WGS sequence"/>
</dbReference>
<dbReference type="InterPro" id="IPR023610">
    <property type="entry name" value="PInositol-4/5-P-5/4-kinase"/>
</dbReference>
<dbReference type="Gene3D" id="3.30.800.10">
    <property type="entry name" value="Phosphatidylinositol Phosphate Kinase II Beta"/>
    <property type="match status" value="1"/>
</dbReference>
<dbReference type="InterPro" id="IPR027483">
    <property type="entry name" value="PInositol-4-P-4/5-kinase_C_sf"/>
</dbReference>
<feature type="domain" description="PIPK" evidence="2">
    <location>
        <begin position="1"/>
        <end position="366"/>
    </location>
</feature>
<dbReference type="AlphaFoldDB" id="A0A167W397"/>
<evidence type="ECO:0000313" key="3">
    <source>
        <dbReference type="EMBL" id="KZZ88352.1"/>
    </source>
</evidence>
<evidence type="ECO:0000259" key="2">
    <source>
        <dbReference type="PROSITE" id="PS51455"/>
    </source>
</evidence>
<dbReference type="STRING" id="1081109.A0A167W397"/>
<dbReference type="SUPFAM" id="SSF56104">
    <property type="entry name" value="SAICAR synthase-like"/>
    <property type="match status" value="1"/>
</dbReference>
<dbReference type="GO" id="GO:0005524">
    <property type="term" value="F:ATP binding"/>
    <property type="evidence" value="ECO:0007669"/>
    <property type="project" value="UniProtKB-UniRule"/>
</dbReference>
<sequence length="374" mass="43445">MGSMDASKRRCIAIIKAIIRCIHNADAHDAKRKPTKVVKRFTSWIALFRLFLAAYRRADYLSLRRDYWDINEEDYLKSFEADSSPCRARDHDEILEPAGDLGYSGSTFFYTKNGKYLVKSLDRRFESDFLMFELFEPYMMHMKTHPQSLLVRITDTLYAPYASLGTIIGIQPRHYIIMENILDMHIQQRNGREDVPWEKYDLKPEDYFFPERDIANGRLASQEVKDKLVDKFNDKVELSADLKQGLKDIISEDTAFLAANNAVDYSLFFARISLECSALAANDRECIIATVAKSPSWRTGVLSTDRKWVYRAVLLDFLWAKHKLHAKAMSSVIWIFNLLFNKGPMTITTEPYEYRTRFLNMVDDLLSRDAETPS</sequence>
<keyword evidence="1 3" id="KW-0418">Kinase</keyword>
<gene>
    <name evidence="3" type="ORF">AAL_08115</name>
</gene>
<keyword evidence="1" id="KW-0808">Transferase</keyword>
<keyword evidence="1" id="KW-0067">ATP-binding</keyword>
<dbReference type="InterPro" id="IPR002498">
    <property type="entry name" value="PInositol-4-P-4/5-kinase_core"/>
</dbReference>